<dbReference type="PANTHER" id="PTHR43289:SF6">
    <property type="entry name" value="SERINE_THREONINE-PROTEIN KINASE NEKL-3"/>
    <property type="match status" value="1"/>
</dbReference>
<dbReference type="PROSITE" id="PS00107">
    <property type="entry name" value="PROTEIN_KINASE_ATP"/>
    <property type="match status" value="1"/>
</dbReference>
<feature type="compositionally biased region" description="Low complexity" evidence="8">
    <location>
        <begin position="296"/>
        <end position="308"/>
    </location>
</feature>
<dbReference type="CDD" id="cd14014">
    <property type="entry name" value="STKc_PknB_like"/>
    <property type="match status" value="1"/>
</dbReference>
<dbReference type="RefSeq" id="WP_137300961.1">
    <property type="nucleotide sequence ID" value="NZ_BMVD01000001.1"/>
</dbReference>
<feature type="binding site" evidence="7">
    <location>
        <position position="44"/>
    </location>
    <ligand>
        <name>ATP</name>
        <dbReference type="ChEBI" id="CHEBI:30616"/>
    </ligand>
</feature>
<dbReference type="InterPro" id="IPR017441">
    <property type="entry name" value="Protein_kinase_ATP_BS"/>
</dbReference>
<comment type="caution">
    <text evidence="10">The sequence shown here is derived from an EMBL/GenBank/DDBJ whole genome shotgun (WGS) entry which is preliminary data.</text>
</comment>
<keyword evidence="3" id="KW-0808">Transferase</keyword>
<evidence type="ECO:0000259" key="9">
    <source>
        <dbReference type="PROSITE" id="PS50011"/>
    </source>
</evidence>
<accession>A0A4U5X1Y1</accession>
<dbReference type="InterPro" id="IPR008271">
    <property type="entry name" value="Ser/Thr_kinase_AS"/>
</dbReference>
<feature type="compositionally biased region" description="Low complexity" evidence="8">
    <location>
        <begin position="361"/>
        <end position="371"/>
    </location>
</feature>
<evidence type="ECO:0000256" key="7">
    <source>
        <dbReference type="PROSITE-ProRule" id="PRU10141"/>
    </source>
</evidence>
<dbReference type="SMART" id="SM00220">
    <property type="entry name" value="S_TKc"/>
    <property type="match status" value="1"/>
</dbReference>
<dbReference type="Proteomes" id="UP000308632">
    <property type="component" value="Unassembled WGS sequence"/>
</dbReference>
<dbReference type="AlphaFoldDB" id="A0A4U5X1Y1"/>
<dbReference type="InterPro" id="IPR000719">
    <property type="entry name" value="Prot_kinase_dom"/>
</dbReference>
<feature type="compositionally biased region" description="Low complexity" evidence="8">
    <location>
        <begin position="325"/>
        <end position="338"/>
    </location>
</feature>
<dbReference type="PROSITE" id="PS00108">
    <property type="entry name" value="PROTEIN_KINASE_ST"/>
    <property type="match status" value="1"/>
</dbReference>
<sequence>MSSGGSGARVIDGRFELLERLGSGGMGLVWRARDLVLLREVAVKEVRPSDPGLAEHDPQAARLLRERVLREARALARVHHPNVVAIHHVVDGGEGTFPWLVMELVTGGSLQDRLERGPLTPGEAAGLGREVLAALRAAHAVGIEHRDVKPPNVLLRPDGRPVLTDFGIAAIREHTSLTATGAVIGSPDYMAPERVSGKDGGPAADLWSLAMMLYVAVEGHHPLRRSSTLATLAAVLSEEVPPPRRAGPLTPVLSALLVKDPQARPDAATVDRMLAEARQAAGGSPAGPGRTPHDVAPPATTASSPGPAYGSAPQGPAYGSVLRSPGYGPAPHGPAYGPSVPADAAPTSYHLPPPGPGPSSGGPAVTVGVPPVGRPARRARTLAVATSVAGVALAGALVWTLLPDDGKGGAGSGGGGASTSAGRTTGAGSGRGHGTAGATSGATPAADDKGTAPTDLLTAEGLRTTVAKIKAASGGEKFTSLAVYGEYAIAGVPVKGDPELYDSYRYDAGADVAVKSGPGGTVMSGEVPVDPDLYDWDAVPALLAKAARTLKVPSPTARYVVVQPASTVFDTDPYLGVYLADAYGSGHLSATVGGKVINTYPRGS</sequence>
<dbReference type="Gene3D" id="3.30.200.20">
    <property type="entry name" value="Phosphorylase Kinase, domain 1"/>
    <property type="match status" value="1"/>
</dbReference>
<keyword evidence="6 7" id="KW-0067">ATP-binding</keyword>
<evidence type="ECO:0000313" key="10">
    <source>
        <dbReference type="EMBL" id="TKT09008.1"/>
    </source>
</evidence>
<keyword evidence="4 7" id="KW-0547">Nucleotide-binding</keyword>
<dbReference type="InterPro" id="IPR011009">
    <property type="entry name" value="Kinase-like_dom_sf"/>
</dbReference>
<keyword evidence="2 10" id="KW-0723">Serine/threonine-protein kinase</keyword>
<dbReference type="PANTHER" id="PTHR43289">
    <property type="entry name" value="MITOGEN-ACTIVATED PROTEIN KINASE KINASE KINASE 20-RELATED"/>
    <property type="match status" value="1"/>
</dbReference>
<evidence type="ECO:0000256" key="2">
    <source>
        <dbReference type="ARBA" id="ARBA00022527"/>
    </source>
</evidence>
<feature type="compositionally biased region" description="Gly residues" evidence="8">
    <location>
        <begin position="425"/>
        <end position="435"/>
    </location>
</feature>
<dbReference type="Pfam" id="PF00069">
    <property type="entry name" value="Pkinase"/>
    <property type="match status" value="1"/>
</dbReference>
<feature type="region of interest" description="Disordered" evidence="8">
    <location>
        <begin position="277"/>
        <end position="372"/>
    </location>
</feature>
<gene>
    <name evidence="10" type="ORF">E4U92_15555</name>
</gene>
<feature type="region of interest" description="Disordered" evidence="8">
    <location>
        <begin position="408"/>
        <end position="453"/>
    </location>
</feature>
<feature type="compositionally biased region" description="Low complexity" evidence="8">
    <location>
        <begin position="436"/>
        <end position="445"/>
    </location>
</feature>
<evidence type="ECO:0000256" key="8">
    <source>
        <dbReference type="SAM" id="MobiDB-lite"/>
    </source>
</evidence>
<evidence type="ECO:0000256" key="5">
    <source>
        <dbReference type="ARBA" id="ARBA00022777"/>
    </source>
</evidence>
<feature type="compositionally biased region" description="Gly residues" evidence="8">
    <location>
        <begin position="408"/>
        <end position="417"/>
    </location>
</feature>
<dbReference type="PROSITE" id="PS50011">
    <property type="entry name" value="PROTEIN_KINASE_DOM"/>
    <property type="match status" value="1"/>
</dbReference>
<name>A0A4U5X1Y1_STRGB</name>
<dbReference type="EMBL" id="SZPR01000012">
    <property type="protein sequence ID" value="TKT09008.1"/>
    <property type="molecule type" value="Genomic_DNA"/>
</dbReference>
<dbReference type="SUPFAM" id="SSF56112">
    <property type="entry name" value="Protein kinase-like (PK-like)"/>
    <property type="match status" value="1"/>
</dbReference>
<evidence type="ECO:0000313" key="11">
    <source>
        <dbReference type="Proteomes" id="UP000308632"/>
    </source>
</evidence>
<evidence type="ECO:0000256" key="4">
    <source>
        <dbReference type="ARBA" id="ARBA00022741"/>
    </source>
</evidence>
<dbReference type="GO" id="GO:0005524">
    <property type="term" value="F:ATP binding"/>
    <property type="evidence" value="ECO:0007669"/>
    <property type="project" value="UniProtKB-UniRule"/>
</dbReference>
<dbReference type="GO" id="GO:0004674">
    <property type="term" value="F:protein serine/threonine kinase activity"/>
    <property type="evidence" value="ECO:0007669"/>
    <property type="project" value="UniProtKB-KW"/>
</dbReference>
<evidence type="ECO:0000256" key="1">
    <source>
        <dbReference type="ARBA" id="ARBA00012513"/>
    </source>
</evidence>
<dbReference type="EC" id="2.7.11.1" evidence="1"/>
<reference evidence="10 11" key="1">
    <citation type="submission" date="2019-04" db="EMBL/GenBank/DDBJ databases">
        <title>Streptomyces lasaliensis sp.nov., an Actinomycete isolated from soil which produces the polyether antibiotic lasalocid.</title>
        <authorList>
            <person name="Erwin G."/>
            <person name="Haber C."/>
        </authorList>
    </citation>
    <scope>NUCLEOTIDE SEQUENCE [LARGE SCALE GENOMIC DNA]</scope>
    <source>
        <strain evidence="10 11">DSM 40089</strain>
    </source>
</reference>
<evidence type="ECO:0000256" key="3">
    <source>
        <dbReference type="ARBA" id="ARBA00022679"/>
    </source>
</evidence>
<protein>
    <recommendedName>
        <fullName evidence="1">non-specific serine/threonine protein kinase</fullName>
        <ecNumber evidence="1">2.7.11.1</ecNumber>
    </recommendedName>
</protein>
<organism evidence="10 11">
    <name type="scientific">Streptomyces galbus</name>
    <dbReference type="NCBI Taxonomy" id="33898"/>
    <lineage>
        <taxon>Bacteria</taxon>
        <taxon>Bacillati</taxon>
        <taxon>Actinomycetota</taxon>
        <taxon>Actinomycetes</taxon>
        <taxon>Kitasatosporales</taxon>
        <taxon>Streptomycetaceae</taxon>
        <taxon>Streptomyces</taxon>
    </lineage>
</organism>
<evidence type="ECO:0000256" key="6">
    <source>
        <dbReference type="ARBA" id="ARBA00022840"/>
    </source>
</evidence>
<dbReference type="Gene3D" id="1.10.510.10">
    <property type="entry name" value="Transferase(Phosphotransferase) domain 1"/>
    <property type="match status" value="1"/>
</dbReference>
<keyword evidence="5 10" id="KW-0418">Kinase</keyword>
<feature type="domain" description="Protein kinase" evidence="9">
    <location>
        <begin position="15"/>
        <end position="274"/>
    </location>
</feature>
<proteinExistence type="predicted"/>